<accession>A0A9W6NFX5</accession>
<feature type="transmembrane region" description="Helical" evidence="1">
    <location>
        <begin position="21"/>
        <end position="41"/>
    </location>
</feature>
<name>A0A9W6NFX5_9PSED</name>
<protein>
    <submittedName>
        <fullName evidence="2">Uncharacterized protein</fullName>
    </submittedName>
</protein>
<feature type="transmembrane region" description="Helical" evidence="1">
    <location>
        <begin position="47"/>
        <end position="69"/>
    </location>
</feature>
<evidence type="ECO:0000313" key="2">
    <source>
        <dbReference type="EMBL" id="GLK89277.1"/>
    </source>
</evidence>
<sequence>MKAFPQFLPYPLNPRPAYLRWLTTGAVMLCLVAVTGMQVSSFVEPRLALSAGVLVMMGWLLALILRMLYHHANRANAKRYAWGNAQVHQCWWQAHRQHVSMIESVMIGAACSPAESVPELFASTHLPGFDARPDKSLLRSTLVYQRTRVAREAELARWLAWQWQEEYPASAAVQPLQCYWLGSPEAWQAFTARVAELMPLARLPQQPQPWQGIETLDGIIDSLQGAAAPARVLCAGCLSLDDVAQAGEAAVLWLLGPQGGPHVLRGEWVGTDADALPAAAQRALKQAGLDKPAQACMSFSQPASLEVGKIGWDIAEHLQDAQFGALGELAPMVTLTLACEYARSQLQPCAWLASDPQHTLALGVVLPDV</sequence>
<keyword evidence="3" id="KW-1185">Reference proteome</keyword>
<reference evidence="2" key="2">
    <citation type="submission" date="2023-01" db="EMBL/GenBank/DDBJ databases">
        <authorList>
            <person name="Sun Q."/>
            <person name="Evtushenko L."/>
        </authorList>
    </citation>
    <scope>NUCLEOTIDE SEQUENCE</scope>
    <source>
        <strain evidence="2">VKM B-2935</strain>
    </source>
</reference>
<proteinExistence type="predicted"/>
<evidence type="ECO:0000313" key="3">
    <source>
        <dbReference type="Proteomes" id="UP001143328"/>
    </source>
</evidence>
<reference evidence="2" key="1">
    <citation type="journal article" date="2014" name="Int. J. Syst. Evol. Microbiol.">
        <title>Complete genome sequence of Corynebacterium casei LMG S-19264T (=DSM 44701T), isolated from a smear-ripened cheese.</title>
        <authorList>
            <consortium name="US DOE Joint Genome Institute (JGI-PGF)"/>
            <person name="Walter F."/>
            <person name="Albersmeier A."/>
            <person name="Kalinowski J."/>
            <person name="Ruckert C."/>
        </authorList>
    </citation>
    <scope>NUCLEOTIDE SEQUENCE</scope>
    <source>
        <strain evidence="2">VKM B-2935</strain>
    </source>
</reference>
<keyword evidence="1" id="KW-1133">Transmembrane helix</keyword>
<keyword evidence="1" id="KW-0812">Transmembrane</keyword>
<dbReference type="EMBL" id="BSFN01000005">
    <property type="protein sequence ID" value="GLK89277.1"/>
    <property type="molecule type" value="Genomic_DNA"/>
</dbReference>
<evidence type="ECO:0000256" key="1">
    <source>
        <dbReference type="SAM" id="Phobius"/>
    </source>
</evidence>
<dbReference type="RefSeq" id="WP_271195464.1">
    <property type="nucleotide sequence ID" value="NZ_BSFN01000005.1"/>
</dbReference>
<dbReference type="Proteomes" id="UP001143328">
    <property type="component" value="Unassembled WGS sequence"/>
</dbReference>
<keyword evidence="1" id="KW-0472">Membrane</keyword>
<organism evidence="2 3">
    <name type="scientific">Pseudomonas turukhanskensis</name>
    <dbReference type="NCBI Taxonomy" id="1806536"/>
    <lineage>
        <taxon>Bacteria</taxon>
        <taxon>Pseudomonadati</taxon>
        <taxon>Pseudomonadota</taxon>
        <taxon>Gammaproteobacteria</taxon>
        <taxon>Pseudomonadales</taxon>
        <taxon>Pseudomonadaceae</taxon>
        <taxon>Pseudomonas</taxon>
    </lineage>
</organism>
<gene>
    <name evidence="2" type="ORF">GCM10017655_23390</name>
</gene>
<dbReference type="AlphaFoldDB" id="A0A9W6NFX5"/>
<comment type="caution">
    <text evidence="2">The sequence shown here is derived from an EMBL/GenBank/DDBJ whole genome shotgun (WGS) entry which is preliminary data.</text>
</comment>